<gene>
    <name evidence="1" type="ORF">FLACHUCJ7_01147</name>
</gene>
<dbReference type="CDD" id="cd00118">
    <property type="entry name" value="LysM"/>
    <property type="match status" value="1"/>
</dbReference>
<keyword evidence="2" id="KW-1185">Reference proteome</keyword>
<reference evidence="1 2" key="1">
    <citation type="submission" date="2020-06" db="EMBL/GenBank/DDBJ databases">
        <authorList>
            <person name="Criscuolo A."/>
        </authorList>
    </citation>
    <scope>NUCLEOTIDE SEQUENCE [LARGE SCALE GENOMIC DNA]</scope>
    <source>
        <strain evidence="2">CIP 110025</strain>
    </source>
</reference>
<evidence type="ECO:0000313" key="2">
    <source>
        <dbReference type="Proteomes" id="UP000556700"/>
    </source>
</evidence>
<dbReference type="Proteomes" id="UP000556700">
    <property type="component" value="Unassembled WGS sequence"/>
</dbReference>
<dbReference type="RefSeq" id="WP_051872818.1">
    <property type="nucleotide sequence ID" value="NZ_CAIJDO010000099.1"/>
</dbReference>
<protein>
    <submittedName>
        <fullName evidence="1">Peptidoglycan-binding protein LysM</fullName>
    </submittedName>
</protein>
<dbReference type="EMBL" id="CAIJDO010000099">
    <property type="protein sequence ID" value="CAD0002946.1"/>
    <property type="molecule type" value="Genomic_DNA"/>
</dbReference>
<organism evidence="1 2">
    <name type="scientific">Flavobacterium chungangense</name>
    <dbReference type="NCBI Taxonomy" id="554283"/>
    <lineage>
        <taxon>Bacteria</taxon>
        <taxon>Pseudomonadati</taxon>
        <taxon>Bacteroidota</taxon>
        <taxon>Flavobacteriia</taxon>
        <taxon>Flavobacteriales</taxon>
        <taxon>Flavobacteriaceae</taxon>
        <taxon>Flavobacterium</taxon>
    </lineage>
</organism>
<dbReference type="InterPro" id="IPR018392">
    <property type="entry name" value="LysM"/>
</dbReference>
<name>A0A6V6YU70_9FLAO</name>
<proteinExistence type="predicted"/>
<sequence length="388" mass="45484">MSYIPEPSYKDYLTYTIKKGDTLVSVAHKLGLDTYALRAYHNRFCPLQDLIEADFPSRLEYLILPPPEIELSDEEREKQRKKVVFHEAPFKMSLNNAQVSNSYGVLYIIENGSETHTIKQEISVEWKAKNENGFYFFEVDRIGNIYINDTAASTMAEEIAEKASAALYPLLVVVDQNGKWVYINNFSQIEERWQEAKKQILKYYEGDYVEKYLSIYDRNLEDSDNLYLSLSKDWFLNAFFNGLHTEYPLSLSIQKEIDFPLIAKTENIKYLVDQKLDDRLDVDNFLVIDVNGKLHDERTKTDFENELNLPVKEYSEQQAVGSYRAKYFLNPEDYIPESIFISCNLELDVPQKYSVSIANLNERKEISATPKQELFIEETQPQKKWWQF</sequence>
<comment type="caution">
    <text evidence="1">The sequence shown here is derived from an EMBL/GenBank/DDBJ whole genome shotgun (WGS) entry which is preliminary data.</text>
</comment>
<accession>A0A6V6YU70</accession>
<evidence type="ECO:0000313" key="1">
    <source>
        <dbReference type="EMBL" id="CAD0002946.1"/>
    </source>
</evidence>
<dbReference type="AlphaFoldDB" id="A0A6V6YU70"/>